<evidence type="ECO:0000313" key="2">
    <source>
        <dbReference type="Proteomes" id="UP001151760"/>
    </source>
</evidence>
<sequence>MNTSTDSLIMSWKICYHAALESSRCIANAERHSLVSVCSKRAVNSSSSFLGSIFSSIFIATNSSNSAKSSSSRGVPSIEKGLLKIKGTLLSSSISRITKSTGKYVNILEDIKRGPYSKKPQYAVSNALDTPGEKEQKRSSNIINSIGDNMYVGIKRLHDDLEVTATKEVIENGNAPPITKVVKGVETTIAPTTAKEKA</sequence>
<comment type="caution">
    <text evidence="1">The sequence shown here is derived from an EMBL/GenBank/DDBJ whole genome shotgun (WGS) entry which is preliminary data.</text>
</comment>
<accession>A0ABQ5DCR0</accession>
<protein>
    <submittedName>
        <fullName evidence="1">Uncharacterized protein</fullName>
    </submittedName>
</protein>
<evidence type="ECO:0000313" key="1">
    <source>
        <dbReference type="EMBL" id="GJT37046.1"/>
    </source>
</evidence>
<gene>
    <name evidence="1" type="ORF">Tco_0936911</name>
</gene>
<organism evidence="1 2">
    <name type="scientific">Tanacetum coccineum</name>
    <dbReference type="NCBI Taxonomy" id="301880"/>
    <lineage>
        <taxon>Eukaryota</taxon>
        <taxon>Viridiplantae</taxon>
        <taxon>Streptophyta</taxon>
        <taxon>Embryophyta</taxon>
        <taxon>Tracheophyta</taxon>
        <taxon>Spermatophyta</taxon>
        <taxon>Magnoliopsida</taxon>
        <taxon>eudicotyledons</taxon>
        <taxon>Gunneridae</taxon>
        <taxon>Pentapetalae</taxon>
        <taxon>asterids</taxon>
        <taxon>campanulids</taxon>
        <taxon>Asterales</taxon>
        <taxon>Asteraceae</taxon>
        <taxon>Asteroideae</taxon>
        <taxon>Anthemideae</taxon>
        <taxon>Anthemidinae</taxon>
        <taxon>Tanacetum</taxon>
    </lineage>
</organism>
<dbReference type="Proteomes" id="UP001151760">
    <property type="component" value="Unassembled WGS sequence"/>
</dbReference>
<dbReference type="EMBL" id="BQNB010015191">
    <property type="protein sequence ID" value="GJT37046.1"/>
    <property type="molecule type" value="Genomic_DNA"/>
</dbReference>
<keyword evidence="2" id="KW-1185">Reference proteome</keyword>
<reference evidence="1" key="2">
    <citation type="submission" date="2022-01" db="EMBL/GenBank/DDBJ databases">
        <authorList>
            <person name="Yamashiro T."/>
            <person name="Shiraishi A."/>
            <person name="Satake H."/>
            <person name="Nakayama K."/>
        </authorList>
    </citation>
    <scope>NUCLEOTIDE SEQUENCE</scope>
</reference>
<proteinExistence type="predicted"/>
<reference evidence="1" key="1">
    <citation type="journal article" date="2022" name="Int. J. Mol. Sci.">
        <title>Draft Genome of Tanacetum Coccineum: Genomic Comparison of Closely Related Tanacetum-Family Plants.</title>
        <authorList>
            <person name="Yamashiro T."/>
            <person name="Shiraishi A."/>
            <person name="Nakayama K."/>
            <person name="Satake H."/>
        </authorList>
    </citation>
    <scope>NUCLEOTIDE SEQUENCE</scope>
</reference>
<name>A0ABQ5DCR0_9ASTR</name>